<evidence type="ECO:0000256" key="11">
    <source>
        <dbReference type="ARBA" id="ARBA00047906"/>
    </source>
</evidence>
<feature type="domain" description="Phospholipid/glycerol acyltransferase" evidence="13">
    <location>
        <begin position="28"/>
        <end position="155"/>
    </location>
</feature>
<comment type="subcellular location">
    <subcellularLocation>
        <location evidence="1">Mitochondrion inner membrane</location>
        <topology evidence="1">Peripheral membrane protein</topology>
        <orientation evidence="1">Intermembrane side</orientation>
    </subcellularLocation>
    <subcellularLocation>
        <location evidence="10">Mitochondrion outer membrane</location>
        <topology evidence="10">Peripheral membrane protein</topology>
        <orientation evidence="10">Intermembrane side</orientation>
    </subcellularLocation>
</comment>
<evidence type="ECO:0000256" key="3">
    <source>
        <dbReference type="ARBA" id="ARBA00022679"/>
    </source>
</evidence>
<dbReference type="GO" id="GO:0005743">
    <property type="term" value="C:mitochondrial inner membrane"/>
    <property type="evidence" value="ECO:0007669"/>
    <property type="project" value="UniProtKB-SubCell"/>
</dbReference>
<evidence type="ECO:0000256" key="4">
    <source>
        <dbReference type="ARBA" id="ARBA00022787"/>
    </source>
</evidence>
<gene>
    <name evidence="14" type="ORF">RND71_000772</name>
</gene>
<dbReference type="SMART" id="SM00563">
    <property type="entry name" value="PlsC"/>
    <property type="match status" value="1"/>
</dbReference>
<comment type="similarity">
    <text evidence="2 12">Belongs to the taffazin family.</text>
</comment>
<evidence type="ECO:0000256" key="2">
    <source>
        <dbReference type="ARBA" id="ARBA00010524"/>
    </source>
</evidence>
<evidence type="ECO:0000256" key="1">
    <source>
        <dbReference type="ARBA" id="ARBA00004137"/>
    </source>
</evidence>
<evidence type="ECO:0000256" key="12">
    <source>
        <dbReference type="RuleBase" id="RU365062"/>
    </source>
</evidence>
<dbReference type="AlphaFoldDB" id="A0AAE1VY33"/>
<evidence type="ECO:0000256" key="9">
    <source>
        <dbReference type="ARBA" id="ARBA00023315"/>
    </source>
</evidence>
<accession>A0AAE1VY33</accession>
<keyword evidence="4" id="KW-1000">Mitochondrion outer membrane</keyword>
<dbReference type="GO" id="GO:0008374">
    <property type="term" value="F:O-acyltransferase activity"/>
    <property type="evidence" value="ECO:0007669"/>
    <property type="project" value="TreeGrafter"/>
</dbReference>
<name>A0AAE1VY33_9SOLA</name>
<evidence type="ECO:0000256" key="7">
    <source>
        <dbReference type="ARBA" id="ARBA00023128"/>
    </source>
</evidence>
<dbReference type="EMBL" id="JAVYJV010000001">
    <property type="protein sequence ID" value="KAK4378910.1"/>
    <property type="molecule type" value="Genomic_DNA"/>
</dbReference>
<keyword evidence="8" id="KW-0472">Membrane</keyword>
<evidence type="ECO:0000256" key="10">
    <source>
        <dbReference type="ARBA" id="ARBA00024323"/>
    </source>
</evidence>
<dbReference type="PANTHER" id="PTHR12497">
    <property type="entry name" value="TAZ PROTEIN TAFAZZIN"/>
    <property type="match status" value="1"/>
</dbReference>
<dbReference type="Proteomes" id="UP001291623">
    <property type="component" value="Unassembled WGS sequence"/>
</dbReference>
<evidence type="ECO:0000256" key="8">
    <source>
        <dbReference type="ARBA" id="ARBA00023136"/>
    </source>
</evidence>
<keyword evidence="7" id="KW-0496">Mitochondrion</keyword>
<dbReference type="InterPro" id="IPR002123">
    <property type="entry name" value="Plipid/glycerol_acylTrfase"/>
</dbReference>
<evidence type="ECO:0000313" key="15">
    <source>
        <dbReference type="Proteomes" id="UP001291623"/>
    </source>
</evidence>
<keyword evidence="3" id="KW-0808">Transferase</keyword>
<dbReference type="Pfam" id="PF01553">
    <property type="entry name" value="Acyltransferase"/>
    <property type="match status" value="1"/>
</dbReference>
<keyword evidence="9" id="KW-0012">Acyltransferase</keyword>
<dbReference type="PRINTS" id="PR00979">
    <property type="entry name" value="TAFAZZIN"/>
</dbReference>
<keyword evidence="6" id="KW-0443">Lipid metabolism</keyword>
<dbReference type="CDD" id="cd07989">
    <property type="entry name" value="LPLAT_AGPAT-like"/>
    <property type="match status" value="1"/>
</dbReference>
<keyword evidence="15" id="KW-1185">Reference proteome</keyword>
<evidence type="ECO:0000256" key="5">
    <source>
        <dbReference type="ARBA" id="ARBA00022792"/>
    </source>
</evidence>
<dbReference type="InterPro" id="IPR000872">
    <property type="entry name" value="Tafazzin"/>
</dbReference>
<comment type="caution">
    <text evidence="14">The sequence shown here is derived from an EMBL/GenBank/DDBJ whole genome shotgun (WGS) entry which is preliminary data.</text>
</comment>
<dbReference type="GO" id="GO:0005741">
    <property type="term" value="C:mitochondrial outer membrane"/>
    <property type="evidence" value="ECO:0007669"/>
    <property type="project" value="UniProtKB-SubCell"/>
</dbReference>
<sequence length="192" mass="20934">MHGLNCVQIYGAEKLHEVLVNRMENKPLITVSNHVAAMDDPLVIAAILPPSVMLDAQNLRWTLCATDLCFSNPVTSAFFKHVKVLPVSRGDGIYQKGMYMAISKLNRGGWVLIFPEGSRSRDGGKTMGSIKRGIGRLVLDADNVPIVVPFVHTGMQDIMPVGAKLPRIGKTVTVLVGEPIEFDDLLASERKG</sequence>
<evidence type="ECO:0000256" key="6">
    <source>
        <dbReference type="ARBA" id="ARBA00023098"/>
    </source>
</evidence>
<comment type="catalytic activity">
    <reaction evidence="11">
        <text>1'-[1,2-diacyl-sn-glycero-3-phospho],3'-[1-acyl-sn-glycero-3-phospho]-glycerol + a 1,2-diacyl-sn-glycero-3-phosphocholine = a cardiolipin + a 1-acyl-sn-glycero-3-phosphocholine</text>
        <dbReference type="Rhea" id="RHEA:33731"/>
        <dbReference type="ChEBI" id="CHEBI:57643"/>
        <dbReference type="ChEBI" id="CHEBI:58168"/>
        <dbReference type="ChEBI" id="CHEBI:62237"/>
        <dbReference type="ChEBI" id="CHEBI:64743"/>
    </reaction>
    <physiologicalReaction direction="left-to-right" evidence="11">
        <dbReference type="Rhea" id="RHEA:33732"/>
    </physiologicalReaction>
    <physiologicalReaction direction="right-to-left" evidence="11">
        <dbReference type="Rhea" id="RHEA:33733"/>
    </physiologicalReaction>
</comment>
<reference evidence="14" key="1">
    <citation type="submission" date="2023-12" db="EMBL/GenBank/DDBJ databases">
        <title>Genome assembly of Anisodus tanguticus.</title>
        <authorList>
            <person name="Wang Y.-J."/>
        </authorList>
    </citation>
    <scope>NUCLEOTIDE SEQUENCE</scope>
    <source>
        <strain evidence="14">KB-2021</strain>
        <tissue evidence="14">Leaf</tissue>
    </source>
</reference>
<dbReference type="PANTHER" id="PTHR12497:SF0">
    <property type="entry name" value="TAFAZZIN"/>
    <property type="match status" value="1"/>
</dbReference>
<evidence type="ECO:0000313" key="14">
    <source>
        <dbReference type="EMBL" id="KAK4378910.1"/>
    </source>
</evidence>
<protein>
    <recommendedName>
        <fullName evidence="12">Tafazzin family protein</fullName>
    </recommendedName>
</protein>
<dbReference type="SUPFAM" id="SSF69593">
    <property type="entry name" value="Glycerol-3-phosphate (1)-acyltransferase"/>
    <property type="match status" value="1"/>
</dbReference>
<dbReference type="GO" id="GO:0006644">
    <property type="term" value="P:phospholipid metabolic process"/>
    <property type="evidence" value="ECO:0007669"/>
    <property type="project" value="InterPro"/>
</dbReference>
<keyword evidence="5" id="KW-0999">Mitochondrion inner membrane</keyword>
<evidence type="ECO:0000259" key="13">
    <source>
        <dbReference type="SMART" id="SM00563"/>
    </source>
</evidence>
<organism evidence="14 15">
    <name type="scientific">Anisodus tanguticus</name>
    <dbReference type="NCBI Taxonomy" id="243964"/>
    <lineage>
        <taxon>Eukaryota</taxon>
        <taxon>Viridiplantae</taxon>
        <taxon>Streptophyta</taxon>
        <taxon>Embryophyta</taxon>
        <taxon>Tracheophyta</taxon>
        <taxon>Spermatophyta</taxon>
        <taxon>Magnoliopsida</taxon>
        <taxon>eudicotyledons</taxon>
        <taxon>Gunneridae</taxon>
        <taxon>Pentapetalae</taxon>
        <taxon>asterids</taxon>
        <taxon>lamiids</taxon>
        <taxon>Solanales</taxon>
        <taxon>Solanaceae</taxon>
        <taxon>Solanoideae</taxon>
        <taxon>Hyoscyameae</taxon>
        <taxon>Anisodus</taxon>
    </lineage>
</organism>
<proteinExistence type="inferred from homology"/>